<protein>
    <submittedName>
        <fullName evidence="6">16S rRNA pseudouridine(516) synthase</fullName>
    </submittedName>
    <submittedName>
        <fullName evidence="7">Ribosomal small subunit pseudouridine synthase A</fullName>
        <ecNumber evidence="7">5.4.99.19</ecNumber>
    </submittedName>
</protein>
<evidence type="ECO:0000256" key="3">
    <source>
        <dbReference type="ARBA" id="ARBA00023235"/>
    </source>
</evidence>
<comment type="similarity">
    <text evidence="1">Belongs to the pseudouridine synthase RsuA family.</text>
</comment>
<dbReference type="InterPro" id="IPR020094">
    <property type="entry name" value="TruA/RsuA/RluB/E/F_N"/>
</dbReference>
<dbReference type="KEGG" id="avg:I6H45_01180"/>
<proteinExistence type="inferred from homology"/>
<dbReference type="Pfam" id="PF00849">
    <property type="entry name" value="PseudoU_synth_2"/>
    <property type="match status" value="1"/>
</dbReference>
<name>A0A6N2S643_9FIRM</name>
<dbReference type="InterPro" id="IPR018496">
    <property type="entry name" value="PsdUridine_synth_RsuA/RluB_CS"/>
</dbReference>
<accession>A0A6N2S643</accession>
<feature type="domain" description="Pseudouridine synthase RsuA/RluA-like" evidence="5">
    <location>
        <begin position="64"/>
        <end position="192"/>
    </location>
</feature>
<dbReference type="InterPro" id="IPR042092">
    <property type="entry name" value="PsdUridine_s_RsuA/RluB/E/F_cat"/>
</dbReference>
<sequence length="236" mass="27233">MIMRVDKMIGNANLDTRKNIKKNAKKGGLVINGEIIKDSSVKVDPNIDEVIYMGELVDYFENIYIMMNKREGLICQSNELDGTVMSDLDEFYLNLDLAIAGRLDKDTTGLLLMSTDGKFIHRVISPNSNIWKKYEVETSKKIDPDLVEIFKEGVYIKEDDYYARSAKLEIIEDKKAYVYVTEGKFHLVKRLFSNNDNEVVKLKRLAIGKLQLDKTLNPGDYRELTQEEKELFTKEQ</sequence>
<dbReference type="SUPFAM" id="SSF55120">
    <property type="entry name" value="Pseudouridine synthase"/>
    <property type="match status" value="1"/>
</dbReference>
<keyword evidence="3 7" id="KW-0413">Isomerase</keyword>
<dbReference type="SUPFAM" id="SSF55174">
    <property type="entry name" value="Alpha-L RNA-binding motif"/>
    <property type="match status" value="1"/>
</dbReference>
<dbReference type="InterPro" id="IPR050343">
    <property type="entry name" value="RsuA_PseudoU_synthase"/>
</dbReference>
<dbReference type="InterPro" id="IPR006145">
    <property type="entry name" value="PsdUridine_synth_RsuA/RluA"/>
</dbReference>
<dbReference type="GO" id="GO:0001522">
    <property type="term" value="P:pseudouridine synthesis"/>
    <property type="evidence" value="ECO:0007669"/>
    <property type="project" value="InterPro"/>
</dbReference>
<dbReference type="GeneID" id="79021322"/>
<dbReference type="Gene3D" id="3.30.70.1560">
    <property type="entry name" value="Alpha-L RNA-binding motif"/>
    <property type="match status" value="1"/>
</dbReference>
<dbReference type="EC" id="5.4.99.19" evidence="7"/>
<dbReference type="GO" id="GO:0003723">
    <property type="term" value="F:RNA binding"/>
    <property type="evidence" value="ECO:0007669"/>
    <property type="project" value="UniProtKB-KW"/>
</dbReference>
<dbReference type="Proteomes" id="UP000595276">
    <property type="component" value="Chromosome"/>
</dbReference>
<evidence type="ECO:0000256" key="1">
    <source>
        <dbReference type="ARBA" id="ARBA00008348"/>
    </source>
</evidence>
<gene>
    <name evidence="7" type="primary">rsuA</name>
    <name evidence="7" type="ORF">AVLFYP127_01755</name>
    <name evidence="6" type="ORF">I6H45_01180</name>
</gene>
<reference evidence="6 8" key="2">
    <citation type="submission" date="2020-12" db="EMBL/GenBank/DDBJ databases">
        <title>FDA dAtabase for Regulatory Grade micrObial Sequences (FDA-ARGOS): Supporting development and validation of Infectious Disease Dx tests.</title>
        <authorList>
            <person name="Sproer C."/>
            <person name="Gronow S."/>
            <person name="Severitt S."/>
            <person name="Schroder I."/>
            <person name="Tallon L."/>
            <person name="Sadzewicz L."/>
            <person name="Zhao X."/>
            <person name="Boylan J."/>
            <person name="Ott S."/>
            <person name="Bowen H."/>
            <person name="Vavikolanu K."/>
            <person name="Mehta A."/>
            <person name="Aluvathingal J."/>
            <person name="Nadendla S."/>
            <person name="Lowell S."/>
            <person name="Myers T."/>
            <person name="Yan Y."/>
            <person name="Sichtig H."/>
        </authorList>
    </citation>
    <scope>NUCLEOTIDE SEQUENCE [LARGE SCALE GENOMIC DNA]</scope>
    <source>
        <strain evidence="6 8">FDAARGOS_988</strain>
    </source>
</reference>
<evidence type="ECO:0000256" key="4">
    <source>
        <dbReference type="PROSITE-ProRule" id="PRU00182"/>
    </source>
</evidence>
<dbReference type="EMBL" id="CP066014">
    <property type="protein sequence ID" value="QQB62114.1"/>
    <property type="molecule type" value="Genomic_DNA"/>
</dbReference>
<organism evidence="7">
    <name type="scientific">Anaerococcus vaginalis</name>
    <dbReference type="NCBI Taxonomy" id="33037"/>
    <lineage>
        <taxon>Bacteria</taxon>
        <taxon>Bacillati</taxon>
        <taxon>Bacillota</taxon>
        <taxon>Tissierellia</taxon>
        <taxon>Tissierellales</taxon>
        <taxon>Peptoniphilaceae</taxon>
        <taxon>Anaerococcus</taxon>
    </lineage>
</organism>
<evidence type="ECO:0000256" key="2">
    <source>
        <dbReference type="ARBA" id="ARBA00022884"/>
    </source>
</evidence>
<dbReference type="Gene3D" id="3.10.290.10">
    <property type="entry name" value="RNA-binding S4 domain"/>
    <property type="match status" value="1"/>
</dbReference>
<dbReference type="EMBL" id="CACRSW010000009">
    <property type="protein sequence ID" value="VYS89153.1"/>
    <property type="molecule type" value="Genomic_DNA"/>
</dbReference>
<evidence type="ECO:0000313" key="7">
    <source>
        <dbReference type="EMBL" id="VYS89153.1"/>
    </source>
</evidence>
<dbReference type="RefSeq" id="WP_004838008.1">
    <property type="nucleotide sequence ID" value="NZ_CACRSW010000009.1"/>
</dbReference>
<dbReference type="InterPro" id="IPR036986">
    <property type="entry name" value="S4_RNA-bd_sf"/>
</dbReference>
<dbReference type="PANTHER" id="PTHR47683">
    <property type="entry name" value="PSEUDOURIDINE SYNTHASE FAMILY PROTEIN-RELATED"/>
    <property type="match status" value="1"/>
</dbReference>
<dbReference type="Gene3D" id="3.30.70.580">
    <property type="entry name" value="Pseudouridine synthase I, catalytic domain, N-terminal subdomain"/>
    <property type="match status" value="1"/>
</dbReference>
<dbReference type="PANTHER" id="PTHR47683:SF4">
    <property type="entry name" value="PSEUDOURIDINE SYNTHASE"/>
    <property type="match status" value="1"/>
</dbReference>
<dbReference type="PROSITE" id="PS50889">
    <property type="entry name" value="S4"/>
    <property type="match status" value="1"/>
</dbReference>
<reference evidence="7" key="1">
    <citation type="submission" date="2019-11" db="EMBL/GenBank/DDBJ databases">
        <authorList>
            <person name="Feng L."/>
        </authorList>
    </citation>
    <scope>NUCLEOTIDE SEQUENCE</scope>
    <source>
        <strain evidence="7">AvaginalisLFYP127</strain>
    </source>
</reference>
<dbReference type="GO" id="GO:0006364">
    <property type="term" value="P:rRNA processing"/>
    <property type="evidence" value="ECO:0007669"/>
    <property type="project" value="UniProtKB-ARBA"/>
</dbReference>
<dbReference type="InterPro" id="IPR020103">
    <property type="entry name" value="PsdUridine_synth_cat_dom_sf"/>
</dbReference>
<dbReference type="GO" id="GO:0160136">
    <property type="term" value="F:16S rRNA pseudouridine(516) synthase activity"/>
    <property type="evidence" value="ECO:0007669"/>
    <property type="project" value="UniProtKB-EC"/>
</dbReference>
<dbReference type="AlphaFoldDB" id="A0A6N2S643"/>
<evidence type="ECO:0000313" key="8">
    <source>
        <dbReference type="Proteomes" id="UP000595276"/>
    </source>
</evidence>
<keyword evidence="2 4" id="KW-0694">RNA-binding</keyword>
<dbReference type="PROSITE" id="PS01149">
    <property type="entry name" value="PSI_RSU"/>
    <property type="match status" value="1"/>
</dbReference>
<evidence type="ECO:0000259" key="5">
    <source>
        <dbReference type="Pfam" id="PF00849"/>
    </source>
</evidence>
<evidence type="ECO:0000313" key="6">
    <source>
        <dbReference type="EMBL" id="QQB62114.1"/>
    </source>
</evidence>